<feature type="transmembrane region" description="Helical" evidence="7">
    <location>
        <begin position="278"/>
        <end position="296"/>
    </location>
</feature>
<evidence type="ECO:0000256" key="2">
    <source>
        <dbReference type="ARBA" id="ARBA00007590"/>
    </source>
</evidence>
<accession>A0AAV9EJ46</accession>
<dbReference type="GO" id="GO:0015245">
    <property type="term" value="F:fatty acid transmembrane transporter activity"/>
    <property type="evidence" value="ECO:0007669"/>
    <property type="project" value="TreeGrafter"/>
</dbReference>
<evidence type="ECO:0000313" key="8">
    <source>
        <dbReference type="EMBL" id="KAK1312813.1"/>
    </source>
</evidence>
<organism evidence="8 9">
    <name type="scientific">Acorus calamus</name>
    <name type="common">Sweet flag</name>
    <dbReference type="NCBI Taxonomy" id="4465"/>
    <lineage>
        <taxon>Eukaryota</taxon>
        <taxon>Viridiplantae</taxon>
        <taxon>Streptophyta</taxon>
        <taxon>Embryophyta</taxon>
        <taxon>Tracheophyta</taxon>
        <taxon>Spermatophyta</taxon>
        <taxon>Magnoliopsida</taxon>
        <taxon>Liliopsida</taxon>
        <taxon>Acoraceae</taxon>
        <taxon>Acorus</taxon>
    </lineage>
</organism>
<evidence type="ECO:0000313" key="9">
    <source>
        <dbReference type="Proteomes" id="UP001180020"/>
    </source>
</evidence>
<evidence type="ECO:0008006" key="10">
    <source>
        <dbReference type="Google" id="ProtNLM"/>
    </source>
</evidence>
<comment type="similarity">
    <text evidence="2">Belongs to the TMEM14 family.</text>
</comment>
<evidence type="ECO:0000256" key="7">
    <source>
        <dbReference type="SAM" id="Phobius"/>
    </source>
</evidence>
<evidence type="ECO:0000256" key="3">
    <source>
        <dbReference type="ARBA" id="ARBA00022692"/>
    </source>
</evidence>
<dbReference type="InterPro" id="IPR005349">
    <property type="entry name" value="TMEM14"/>
</dbReference>
<evidence type="ECO:0000256" key="1">
    <source>
        <dbReference type="ARBA" id="ARBA00004370"/>
    </source>
</evidence>
<comment type="caution">
    <text evidence="8">The sequence shown here is derived from an EMBL/GenBank/DDBJ whole genome shotgun (WGS) entry which is preliminary data.</text>
</comment>
<proteinExistence type="inferred from homology"/>
<dbReference type="InterPro" id="IPR044890">
    <property type="entry name" value="TMEM14_sf"/>
</dbReference>
<keyword evidence="5 7" id="KW-0472">Membrane</keyword>
<evidence type="ECO:0000256" key="4">
    <source>
        <dbReference type="ARBA" id="ARBA00022989"/>
    </source>
</evidence>
<keyword evidence="3 7" id="KW-0812">Transmembrane</keyword>
<feature type="transmembrane region" description="Helical" evidence="7">
    <location>
        <begin position="196"/>
        <end position="216"/>
    </location>
</feature>
<dbReference type="PANTHER" id="PTHR12668">
    <property type="entry name" value="TRANSMEMBRANE PROTEIN 14, 15"/>
    <property type="match status" value="1"/>
</dbReference>
<keyword evidence="9" id="KW-1185">Reference proteome</keyword>
<evidence type="ECO:0000256" key="5">
    <source>
        <dbReference type="ARBA" id="ARBA00023136"/>
    </source>
</evidence>
<feature type="region of interest" description="Disordered" evidence="6">
    <location>
        <begin position="72"/>
        <end position="92"/>
    </location>
</feature>
<dbReference type="EMBL" id="JAUJYO010000007">
    <property type="protein sequence ID" value="KAK1312813.1"/>
    <property type="molecule type" value="Genomic_DNA"/>
</dbReference>
<comment type="subcellular location">
    <subcellularLocation>
        <location evidence="1">Membrane</location>
    </subcellularLocation>
</comment>
<reference evidence="8" key="2">
    <citation type="submission" date="2023-06" db="EMBL/GenBank/DDBJ databases">
        <authorList>
            <person name="Ma L."/>
            <person name="Liu K.-W."/>
            <person name="Li Z."/>
            <person name="Hsiao Y.-Y."/>
            <person name="Qi Y."/>
            <person name="Fu T."/>
            <person name="Tang G."/>
            <person name="Zhang D."/>
            <person name="Sun W.-H."/>
            <person name="Liu D.-K."/>
            <person name="Li Y."/>
            <person name="Chen G.-Z."/>
            <person name="Liu X.-D."/>
            <person name="Liao X.-Y."/>
            <person name="Jiang Y.-T."/>
            <person name="Yu X."/>
            <person name="Hao Y."/>
            <person name="Huang J."/>
            <person name="Zhao X.-W."/>
            <person name="Ke S."/>
            <person name="Chen Y.-Y."/>
            <person name="Wu W.-L."/>
            <person name="Hsu J.-L."/>
            <person name="Lin Y.-F."/>
            <person name="Huang M.-D."/>
            <person name="Li C.-Y."/>
            <person name="Huang L."/>
            <person name="Wang Z.-W."/>
            <person name="Zhao X."/>
            <person name="Zhong W.-Y."/>
            <person name="Peng D.-H."/>
            <person name="Ahmad S."/>
            <person name="Lan S."/>
            <person name="Zhang J.-S."/>
            <person name="Tsai W.-C."/>
            <person name="Van De Peer Y."/>
            <person name="Liu Z.-J."/>
        </authorList>
    </citation>
    <scope>NUCLEOTIDE SEQUENCE</scope>
    <source>
        <strain evidence="8">CP</strain>
        <tissue evidence="8">Leaves</tissue>
    </source>
</reference>
<protein>
    <recommendedName>
        <fullName evidence="10">Protein FATTY ACID EXPORT 3, chloroplastic</fullName>
    </recommendedName>
</protein>
<feature type="transmembrane region" description="Helical" evidence="7">
    <location>
        <begin position="222"/>
        <end position="241"/>
    </location>
</feature>
<evidence type="ECO:0000256" key="6">
    <source>
        <dbReference type="SAM" id="MobiDB-lite"/>
    </source>
</evidence>
<dbReference type="Pfam" id="PF03647">
    <property type="entry name" value="Tmemb_14"/>
    <property type="match status" value="1"/>
</dbReference>
<dbReference type="AlphaFoldDB" id="A0AAV9EJ46"/>
<dbReference type="PANTHER" id="PTHR12668:SF43">
    <property type="entry name" value="TRANSMEMBRANE PROTEIN 14 HOMOLOG"/>
    <property type="match status" value="1"/>
</dbReference>
<gene>
    <name evidence="8" type="ORF">QJS10_CPA07g01307</name>
</gene>
<keyword evidence="4 7" id="KW-1133">Transmembrane helix</keyword>
<reference evidence="8" key="1">
    <citation type="journal article" date="2023" name="Nat. Commun.">
        <title>Diploid and tetraploid genomes of Acorus and the evolution of monocots.</title>
        <authorList>
            <person name="Ma L."/>
            <person name="Liu K.W."/>
            <person name="Li Z."/>
            <person name="Hsiao Y.Y."/>
            <person name="Qi Y."/>
            <person name="Fu T."/>
            <person name="Tang G.D."/>
            <person name="Zhang D."/>
            <person name="Sun W.H."/>
            <person name="Liu D.K."/>
            <person name="Li Y."/>
            <person name="Chen G.Z."/>
            <person name="Liu X.D."/>
            <person name="Liao X.Y."/>
            <person name="Jiang Y.T."/>
            <person name="Yu X."/>
            <person name="Hao Y."/>
            <person name="Huang J."/>
            <person name="Zhao X.W."/>
            <person name="Ke S."/>
            <person name="Chen Y.Y."/>
            <person name="Wu W.L."/>
            <person name="Hsu J.L."/>
            <person name="Lin Y.F."/>
            <person name="Huang M.D."/>
            <person name="Li C.Y."/>
            <person name="Huang L."/>
            <person name="Wang Z.W."/>
            <person name="Zhao X."/>
            <person name="Zhong W.Y."/>
            <person name="Peng D.H."/>
            <person name="Ahmad S."/>
            <person name="Lan S."/>
            <person name="Zhang J.S."/>
            <person name="Tsai W.C."/>
            <person name="Van de Peer Y."/>
            <person name="Liu Z.J."/>
        </authorList>
    </citation>
    <scope>NUCLEOTIDE SEQUENCE</scope>
    <source>
        <strain evidence="8">CP</strain>
    </source>
</reference>
<dbReference type="Gene3D" id="1.10.10.1740">
    <property type="entry name" value="Transmembrane protein 14-like"/>
    <property type="match status" value="1"/>
</dbReference>
<name>A0AAV9EJ46_ACOCL</name>
<dbReference type="GO" id="GO:0009706">
    <property type="term" value="C:chloroplast inner membrane"/>
    <property type="evidence" value="ECO:0007669"/>
    <property type="project" value="TreeGrafter"/>
</dbReference>
<dbReference type="Proteomes" id="UP001180020">
    <property type="component" value="Unassembled WGS sequence"/>
</dbReference>
<sequence length="315" mass="34811">MAGLATVVSNLNPKISLNGAALLPPSARLGAVRLHRGGLAVLSARSRLPRKIGRGRWPGGFVAFAVPHDDSKDSEIQVEKDQNELNRKANDSEEEWKQKLETFKEEALKMQAISRKAYEEYSKKALVILKDSSEKLKIETEKARIDLTRIAKEISEEGKVYLSSATENPPEQVKDIVETFTSLPNELKEVSEVRDYYLGIPYGAFLSVGGFLSFMLTGSISAIRFGVVLGGALLALSVSSLRSYKSGQPSSVFLRSQAAIAFIIFIRELRLFSQRGSFPGFLMFLISGAMLVFYAYRITVDERNSGPSFEQGTED</sequence>